<feature type="domain" description="DUF7642" evidence="2">
    <location>
        <begin position="88"/>
        <end position="187"/>
    </location>
</feature>
<evidence type="ECO:0000313" key="4">
    <source>
        <dbReference type="Proteomes" id="UP000283530"/>
    </source>
</evidence>
<dbReference type="AlphaFoldDB" id="A0A443PMC0"/>
<dbReference type="OrthoDB" id="785244at2759"/>
<name>A0A443PMC0_9MAGN</name>
<gene>
    <name evidence="3" type="ORF">CKAN_02110600</name>
</gene>
<accession>A0A443PMC0</accession>
<dbReference type="Pfam" id="PF24649">
    <property type="entry name" value="DUF7642"/>
    <property type="match status" value="1"/>
</dbReference>
<evidence type="ECO:0000256" key="1">
    <source>
        <dbReference type="SAM" id="Phobius"/>
    </source>
</evidence>
<dbReference type="EMBL" id="QPKB01000009">
    <property type="protein sequence ID" value="RWR91924.1"/>
    <property type="molecule type" value="Genomic_DNA"/>
</dbReference>
<dbReference type="Proteomes" id="UP000283530">
    <property type="component" value="Unassembled WGS sequence"/>
</dbReference>
<dbReference type="PANTHER" id="PTHR35410:SF2">
    <property type="entry name" value="OS02G0640200 PROTEIN"/>
    <property type="match status" value="1"/>
</dbReference>
<proteinExistence type="predicted"/>
<keyword evidence="1" id="KW-0472">Membrane</keyword>
<reference evidence="3 4" key="1">
    <citation type="journal article" date="2019" name="Nat. Plants">
        <title>Stout camphor tree genome fills gaps in understanding of flowering plant genome evolution.</title>
        <authorList>
            <person name="Chaw S.M."/>
            <person name="Liu Y.C."/>
            <person name="Wu Y.W."/>
            <person name="Wang H.Y."/>
            <person name="Lin C.I."/>
            <person name="Wu C.S."/>
            <person name="Ke H.M."/>
            <person name="Chang L.Y."/>
            <person name="Hsu C.Y."/>
            <person name="Yang H.T."/>
            <person name="Sudianto E."/>
            <person name="Hsu M.H."/>
            <person name="Wu K.P."/>
            <person name="Wang L.N."/>
            <person name="Leebens-Mack J.H."/>
            <person name="Tsai I.J."/>
        </authorList>
    </citation>
    <scope>NUCLEOTIDE SEQUENCE [LARGE SCALE GENOMIC DNA]</scope>
    <source>
        <strain evidence="4">cv. Chaw 1501</strain>
        <tissue evidence="3">Young leaves</tissue>
    </source>
</reference>
<keyword evidence="1" id="KW-0812">Transmembrane</keyword>
<dbReference type="PANTHER" id="PTHR35410">
    <property type="entry name" value="EXPRESSED PROTEIN"/>
    <property type="match status" value="1"/>
</dbReference>
<feature type="transmembrane region" description="Helical" evidence="1">
    <location>
        <begin position="56"/>
        <end position="79"/>
    </location>
</feature>
<dbReference type="InterPro" id="IPR056059">
    <property type="entry name" value="DUF7642"/>
</dbReference>
<comment type="caution">
    <text evidence="3">The sequence shown here is derived from an EMBL/GenBank/DDBJ whole genome shotgun (WGS) entry which is preliminary data.</text>
</comment>
<evidence type="ECO:0000259" key="2">
    <source>
        <dbReference type="Pfam" id="PF24649"/>
    </source>
</evidence>
<evidence type="ECO:0000313" key="3">
    <source>
        <dbReference type="EMBL" id="RWR91924.1"/>
    </source>
</evidence>
<organism evidence="3 4">
    <name type="scientific">Cinnamomum micranthum f. kanehirae</name>
    <dbReference type="NCBI Taxonomy" id="337451"/>
    <lineage>
        <taxon>Eukaryota</taxon>
        <taxon>Viridiplantae</taxon>
        <taxon>Streptophyta</taxon>
        <taxon>Embryophyta</taxon>
        <taxon>Tracheophyta</taxon>
        <taxon>Spermatophyta</taxon>
        <taxon>Magnoliopsida</taxon>
        <taxon>Magnoliidae</taxon>
        <taxon>Laurales</taxon>
        <taxon>Lauraceae</taxon>
        <taxon>Cinnamomum</taxon>
    </lineage>
</organism>
<keyword evidence="4" id="KW-1185">Reference proteome</keyword>
<protein>
    <recommendedName>
        <fullName evidence="2">DUF7642 domain-containing protein</fullName>
    </recommendedName>
</protein>
<sequence>MLAGQAIGLQEHSESNELLLEDPVSEHDEEAEVTGMIIYSASFDELARSHVQYDTIIWLLISLLLVLAWGIGIVMLLYIPVRRFVLSKDISSRKLYVTQNEIIYKVSRPWFLPFLGYTKIEKHIPLPLVIDIIIEQGCLQSRYGIHTVRVESIAHGKATPVDELQVQGVSDPGLLRKVIITEASRSIEEVGRNFKSTIFTGERESTPAPMGSFTETPTTSRLLSSNLKDRGKRNNADMRIEAHLKTEAAMFNDHTALVMASPRRTFPEAGGTIPSDVLLHKLQEVEQSVKRIESLLEGSQQPPATS</sequence>
<keyword evidence="1" id="KW-1133">Transmembrane helix</keyword>